<dbReference type="Proteomes" id="UP000194137">
    <property type="component" value="Chromosome"/>
</dbReference>
<keyword evidence="1 4" id="KW-0349">Heme</keyword>
<keyword evidence="7" id="KW-1185">Reference proteome</keyword>
<gene>
    <name evidence="6" type="ORF">CAK95_21090</name>
</gene>
<dbReference type="PROSITE" id="PS51007">
    <property type="entry name" value="CYTC"/>
    <property type="match status" value="1"/>
</dbReference>
<feature type="domain" description="Cytochrome c" evidence="5">
    <location>
        <begin position="38"/>
        <end position="119"/>
    </location>
</feature>
<sequence>MRTSGRVSITREGYPMRWVSLTVSMILCAAGTAFAQYGPVQEGQDLALRLCATCHAIGSAERSPNAAAPAFRHIEPRVDLDELGKRLQEGLIAGHPEMPVFVLREREARALVTYLRSLQTDRAR</sequence>
<evidence type="ECO:0000256" key="4">
    <source>
        <dbReference type="PROSITE-ProRule" id="PRU00433"/>
    </source>
</evidence>
<dbReference type="KEGG" id="psin:CAK95_21090"/>
<evidence type="ECO:0000256" key="2">
    <source>
        <dbReference type="ARBA" id="ARBA00022723"/>
    </source>
</evidence>
<dbReference type="InterPro" id="IPR036909">
    <property type="entry name" value="Cyt_c-like_dom_sf"/>
</dbReference>
<evidence type="ECO:0000256" key="1">
    <source>
        <dbReference type="ARBA" id="ARBA00022617"/>
    </source>
</evidence>
<keyword evidence="2 4" id="KW-0479">Metal-binding</keyword>
<keyword evidence="3 4" id="KW-0408">Iron</keyword>
<dbReference type="STRING" id="1235591.CAK95_21090"/>
<dbReference type="Gene3D" id="1.10.760.10">
    <property type="entry name" value="Cytochrome c-like domain"/>
    <property type="match status" value="1"/>
</dbReference>
<dbReference type="AlphaFoldDB" id="A0A1W6ZVZ7"/>
<evidence type="ECO:0000259" key="5">
    <source>
        <dbReference type="PROSITE" id="PS51007"/>
    </source>
</evidence>
<organism evidence="6 7">
    <name type="scientific">Pseudorhodoplanes sinuspersici</name>
    <dbReference type="NCBI Taxonomy" id="1235591"/>
    <lineage>
        <taxon>Bacteria</taxon>
        <taxon>Pseudomonadati</taxon>
        <taxon>Pseudomonadota</taxon>
        <taxon>Alphaproteobacteria</taxon>
        <taxon>Hyphomicrobiales</taxon>
        <taxon>Pseudorhodoplanes</taxon>
    </lineage>
</organism>
<dbReference type="EMBL" id="CP021112">
    <property type="protein sequence ID" value="ARQ01311.1"/>
    <property type="molecule type" value="Genomic_DNA"/>
</dbReference>
<evidence type="ECO:0000313" key="7">
    <source>
        <dbReference type="Proteomes" id="UP000194137"/>
    </source>
</evidence>
<dbReference type="GO" id="GO:0020037">
    <property type="term" value="F:heme binding"/>
    <property type="evidence" value="ECO:0007669"/>
    <property type="project" value="InterPro"/>
</dbReference>
<dbReference type="InterPro" id="IPR009056">
    <property type="entry name" value="Cyt_c-like_dom"/>
</dbReference>
<accession>A0A1W6ZVZ7</accession>
<evidence type="ECO:0000256" key="3">
    <source>
        <dbReference type="ARBA" id="ARBA00023004"/>
    </source>
</evidence>
<dbReference type="Pfam" id="PF00034">
    <property type="entry name" value="Cytochrom_C"/>
    <property type="match status" value="1"/>
</dbReference>
<dbReference type="SUPFAM" id="SSF46626">
    <property type="entry name" value="Cytochrome c"/>
    <property type="match status" value="1"/>
</dbReference>
<reference evidence="6 7" key="1">
    <citation type="submission" date="2017-05" db="EMBL/GenBank/DDBJ databases">
        <title>Full genome sequence of Pseudorhodoplanes sinuspersici.</title>
        <authorList>
            <person name="Dastgheib S.M.M."/>
            <person name="Shavandi M."/>
            <person name="Tirandaz H."/>
        </authorList>
    </citation>
    <scope>NUCLEOTIDE SEQUENCE [LARGE SCALE GENOMIC DNA]</scope>
    <source>
        <strain evidence="6 7">RIPI110</strain>
    </source>
</reference>
<protein>
    <recommendedName>
        <fullName evidence="5">Cytochrome c domain-containing protein</fullName>
    </recommendedName>
</protein>
<proteinExistence type="predicted"/>
<name>A0A1W6ZVZ7_9HYPH</name>
<dbReference type="GO" id="GO:0046872">
    <property type="term" value="F:metal ion binding"/>
    <property type="evidence" value="ECO:0007669"/>
    <property type="project" value="UniProtKB-KW"/>
</dbReference>
<dbReference type="GO" id="GO:0009055">
    <property type="term" value="F:electron transfer activity"/>
    <property type="evidence" value="ECO:0007669"/>
    <property type="project" value="InterPro"/>
</dbReference>
<evidence type="ECO:0000313" key="6">
    <source>
        <dbReference type="EMBL" id="ARQ01311.1"/>
    </source>
</evidence>